<dbReference type="Proteomes" id="UP000694923">
    <property type="component" value="Unplaced"/>
</dbReference>
<dbReference type="GeneID" id="103599067"/>
<organism evidence="5 6">
    <name type="scientific">Galeopterus variegatus</name>
    <name type="common">Malayan flying lemur</name>
    <name type="synonym">Cynocephalus variegatus</name>
    <dbReference type="NCBI Taxonomy" id="482537"/>
    <lineage>
        <taxon>Eukaryota</taxon>
        <taxon>Metazoa</taxon>
        <taxon>Chordata</taxon>
        <taxon>Craniata</taxon>
        <taxon>Vertebrata</taxon>
        <taxon>Euteleostomi</taxon>
        <taxon>Mammalia</taxon>
        <taxon>Eutheria</taxon>
        <taxon>Euarchontoglires</taxon>
        <taxon>Dermoptera</taxon>
        <taxon>Cynocephalidae</taxon>
        <taxon>Galeopterus</taxon>
    </lineage>
</organism>
<feature type="region of interest" description="Disordered" evidence="2">
    <location>
        <begin position="785"/>
        <end position="857"/>
    </location>
</feature>
<dbReference type="PANTHER" id="PTHR33590">
    <property type="entry name" value="GLUTENIN, HIGH MOLECULAR WEIGHT SUBUNIT PW212-RELATED PROTEIN"/>
    <property type="match status" value="1"/>
</dbReference>
<protein>
    <submittedName>
        <fullName evidence="6">Protein FAM186A</fullName>
    </submittedName>
</protein>
<dbReference type="PANTHER" id="PTHR33590:SF2">
    <property type="entry name" value="PROTEIN FAM186A"/>
    <property type="match status" value="1"/>
</dbReference>
<feature type="region of interest" description="Disordered" evidence="2">
    <location>
        <begin position="347"/>
        <end position="376"/>
    </location>
</feature>
<feature type="region of interest" description="Disordered" evidence="2">
    <location>
        <begin position="887"/>
        <end position="924"/>
    </location>
</feature>
<feature type="coiled-coil region" evidence="1">
    <location>
        <begin position="236"/>
        <end position="270"/>
    </location>
</feature>
<sequence>DIHMQLADIMNNVHRIITRFTVVDLNAPSGRSSSSTEYKKKGRTDFLEKMVTYAKTAEIREKTLAYILAWLEKWNVILSEMTVIDVDEHHHWIAQMEMLPDTFKAIENNVKILTTISTSLLEEKKKKKKEILSRGTLWKSWKERVIKRPATAHALRPYQMISDQFATNKKVSEIQDMLQELIGTTMFTKLENNAIKYISSTIINLSKALSMLTDELKVTNFLSVNMDADDTRETEKELSLRIIQDLSEENEMLQRKLQDAEEKCEKLIQPKVVTAYSTSSDLKVLPALSSQSSMSITKDGDTEDSVDSILVKEFENIEDEAPQRGIKVPGIKWDSAISYRAQVEMAPDLTEQQHPLPEKKRKRPSEDTTEDVSEANISLKKGDVFHYPSQKRRHPYVQESSGSNLSDNKGGWKVSEAKLNQYPELQALEKKRKEIKSSSEDKLNLFTESKSQHFPSPETKSHGGKSGTSSMWEQLRKLKTEYALVKSPIPSETKVEPITESMDKERKSETSRMIQFDSTSKPQKVKIKGQKYQISSGTTTSKERKTKEKEILSVTKQVKSHQLVKSQPRIAKETSESTRGPESPDGKSEQSNLEEFQTALMAFLKEKIDNAGKPFDKKTVLKEEELLKRAEVEKLRTIKAKMEEYFQKVAETVTKTLRKYKYIKKEGQVGEKPMKTKKVVSFTPGLHFQKSPISSKSEISTFLSSESTDPIINNLTQMILAEIESERDVPTVSILEKDDEEKEREQQEEYLKEGEEKMSGMNIKHQLQKEKNLLKKTYKMKNKHMEKKTVWLQMKEGKQEQQEQKQGQEEEVWKEQQKQRIPKWIEQDKMPKRTEKEEEEHQKPKQQLEAWEQNMKEQGVLLEKENREKMRQVQEEVTHLEQNLRWEKEEEKPRTRRVEEDLARQKQDKAKKQTKTEEKNHEELAKLDTQTTMTLTPRWKTISKDIVQLYQGEKFHRNLKTLEVLHDGKQSIPISPSTSTQLSPPGALPIPRQPFTKYLTHTPEQAQDMGITLIPQQIQGQGVTLTPQQAQELGITLTPEQIQAQGVTLTPQQAQDLGVTLTPQEIKAQGITLTPQQIQAQGVTLTPQQAQDLGVTLTPQEIKAQGITLTPQQIQAQGVTLTPQQAQDLGVTLTPQEIKAQGITLTPQQIQAQGVTLTPQQAQDLGVTLTPQEIKAQGITLTPQQIQAQGVTLTPQQAQDLGVTLTPQEIKAQGITLTPQQIQAQGVTLTPQQAQDLGVTLTPQEIKAQGITLTPQQIQAQGVTLTPQQAQDLGVTLTPQEIKAQGITLTPQQIQAQGVTLTPQQAQDLGVTLTPQEIKAQGITLTPQQIQAQGVTLTPQQAQDLGVTLTPQEIKAQGITLTPQQIQAQGVTLTPQQAQDLGVTLTPQEIKGLGITLTPQQIQAQGVTLTPQQAQDLGITLTPQEIKAQGVTLTPQQAQDLGVTLTPQQIQAQGVTLTPQQAQDLGISLTPHQIKGQGVTLTPQQAQDLGITLTPQEIKAQGVTLTPQQIKPQGVTLTPQQAQDLGVTLTPQQIQAQGVTLTPQQAQDLGISLTPHQIKAQGVTLTPQQAQVMGVSITPKNAWLSAATITPEQTQALGSPITLEQAQALGVPFSREQFWKLGVPVSSDKAHSLGSPLTLEQVQPLGVHTPEQKVKASLPTGQSITSRLSPSAPTVKSSIFGVSSTPLQISRPSLTQAPLALETSLGLGIPSDPGKLPVPQTLPSSRQTLVYRGRPTHEQFLATEVPPTPGQLPVSGATPTLVPLAPRQPLISGAPSTSGQIPSLWAPLSPGQPLVPGASSIPGELLESGLSAFAEHSQAFQPPATPEQSPYLQAPSIFKQHLAPRTLPRQASSLWIPPTLMHPPTLWASPVSGKPQKGLSSSITRKRLAVISPKSKSALAHPRAPDFEVSQAPLTTKKFQMPGVSDTSEETKLLRETFAMEAFKTLQPHLTDYRTPTLQTPYIDEGALSTLMKPITSLPSLTTQLPQTSQISPSEWDQKSRFPPIGKPWILTSVSGIKKPKMMVPPISLQDLEEKRYLVDVQAQRNNLILLNWATKTFGLPSQLHTTARNLIIETLHMDTIRLGYLFHKYIAFRLIQHARNNIIKRIKAIENTGKGYETQNLYIMLSRIDNYQKKVMQVWTEKQKSLEQKRNQCLRKITHLFSQLQEMYKLNLSQPIPLIIDKKHTPASTKFVQWPLLEDRKSDIFKKFRQEDQTEAIWNADLSTSSYPIAEKTSINSHWAKLGGYPDVPRLLQLDVQSTFRKSLASMQSR</sequence>
<reference evidence="6" key="1">
    <citation type="submission" date="2025-08" db="UniProtKB">
        <authorList>
            <consortium name="RefSeq"/>
        </authorList>
    </citation>
    <scope>IDENTIFICATION</scope>
</reference>
<feature type="domain" description="FAM186A/B C-terminal" evidence="3">
    <location>
        <begin position="2034"/>
        <end position="2256"/>
    </location>
</feature>
<feature type="compositionally biased region" description="Polar residues" evidence="2">
    <location>
        <begin position="511"/>
        <end position="522"/>
    </location>
</feature>
<dbReference type="InterPro" id="IPR049146">
    <property type="entry name" value="FAM186A_B_C"/>
</dbReference>
<feature type="compositionally biased region" description="Basic and acidic residues" evidence="2">
    <location>
        <begin position="541"/>
        <end position="551"/>
    </location>
</feature>
<evidence type="ECO:0000259" key="3">
    <source>
        <dbReference type="Pfam" id="PF20865"/>
    </source>
</evidence>
<feature type="domain" description="FAM186A/B N-terminal" evidence="4">
    <location>
        <begin position="1"/>
        <end position="217"/>
    </location>
</feature>
<name>A0ABM0RL92_GALVR</name>
<dbReference type="Pfam" id="PF20865">
    <property type="entry name" value="FAM186A-B_C"/>
    <property type="match status" value="1"/>
</dbReference>
<evidence type="ECO:0000256" key="2">
    <source>
        <dbReference type="SAM" id="MobiDB-lite"/>
    </source>
</evidence>
<feature type="region of interest" description="Disordered" evidence="2">
    <location>
        <begin position="735"/>
        <end position="766"/>
    </location>
</feature>
<accession>A0ABM0RL92</accession>
<evidence type="ECO:0000256" key="1">
    <source>
        <dbReference type="SAM" id="Coils"/>
    </source>
</evidence>
<feature type="region of interest" description="Disordered" evidence="2">
    <location>
        <begin position="487"/>
        <end position="592"/>
    </location>
</feature>
<evidence type="ECO:0000313" key="5">
    <source>
        <dbReference type="Proteomes" id="UP000694923"/>
    </source>
</evidence>
<feature type="compositionally biased region" description="Basic and acidic residues" evidence="2">
    <location>
        <begin position="493"/>
        <end position="510"/>
    </location>
</feature>
<feature type="region of interest" description="Disordered" evidence="2">
    <location>
        <begin position="446"/>
        <end position="471"/>
    </location>
</feature>
<gene>
    <name evidence="6" type="primary">FAM186A</name>
</gene>
<dbReference type="RefSeq" id="XP_008581383.1">
    <property type="nucleotide sequence ID" value="XM_008583161.1"/>
</dbReference>
<proteinExistence type="predicted"/>
<dbReference type="InterPro" id="IPR049144">
    <property type="entry name" value="FAM186A_B_N"/>
</dbReference>
<evidence type="ECO:0000259" key="4">
    <source>
        <dbReference type="Pfam" id="PF20870"/>
    </source>
</evidence>
<dbReference type="InterPro" id="IPR049147">
    <property type="entry name" value="FAM186A_PQQAQ"/>
</dbReference>
<keyword evidence="5" id="KW-1185">Reference proteome</keyword>
<keyword evidence="1" id="KW-0175">Coiled coil</keyword>
<feature type="compositionally biased region" description="Basic and acidic residues" evidence="2">
    <location>
        <begin position="743"/>
        <end position="758"/>
    </location>
</feature>
<dbReference type="Pfam" id="PF20869">
    <property type="entry name" value="FAM186A_PQQAQ"/>
    <property type="match status" value="8"/>
</dbReference>
<dbReference type="Pfam" id="PF20870">
    <property type="entry name" value="FAM186A-B_N"/>
    <property type="match status" value="1"/>
</dbReference>
<feature type="non-terminal residue" evidence="6">
    <location>
        <position position="1"/>
    </location>
</feature>
<feature type="compositionally biased region" description="Basic and acidic residues" evidence="2">
    <location>
        <begin position="795"/>
        <end position="843"/>
    </location>
</feature>
<evidence type="ECO:0000313" key="6">
    <source>
        <dbReference type="RefSeq" id="XP_008581383.1"/>
    </source>
</evidence>